<gene>
    <name evidence="2" type="ORF">SASPL_145178</name>
</gene>
<accession>A0A8X8Z847</accession>
<reference evidence="2" key="2">
    <citation type="submission" date="2020-08" db="EMBL/GenBank/DDBJ databases">
        <title>Plant Genome Project.</title>
        <authorList>
            <person name="Zhang R.-G."/>
        </authorList>
    </citation>
    <scope>NUCLEOTIDE SEQUENCE</scope>
    <source>
        <strain evidence="2">Huo1</strain>
        <tissue evidence="2">Leaf</tissue>
    </source>
</reference>
<name>A0A8X8Z847_SALSN</name>
<protein>
    <submittedName>
        <fullName evidence="2">Uncharacterized protein</fullName>
    </submittedName>
</protein>
<dbReference type="EMBL" id="PNBA02000017">
    <property type="protein sequence ID" value="KAG6394589.1"/>
    <property type="molecule type" value="Genomic_DNA"/>
</dbReference>
<dbReference type="AlphaFoldDB" id="A0A8X8Z847"/>
<evidence type="ECO:0000313" key="3">
    <source>
        <dbReference type="Proteomes" id="UP000298416"/>
    </source>
</evidence>
<proteinExistence type="predicted"/>
<dbReference type="Proteomes" id="UP000298416">
    <property type="component" value="Unassembled WGS sequence"/>
</dbReference>
<comment type="caution">
    <text evidence="2">The sequence shown here is derived from an EMBL/GenBank/DDBJ whole genome shotgun (WGS) entry which is preliminary data.</text>
</comment>
<reference evidence="2" key="1">
    <citation type="submission" date="2018-01" db="EMBL/GenBank/DDBJ databases">
        <authorList>
            <person name="Mao J.F."/>
        </authorList>
    </citation>
    <scope>NUCLEOTIDE SEQUENCE</scope>
    <source>
        <strain evidence="2">Huo1</strain>
        <tissue evidence="2">Leaf</tissue>
    </source>
</reference>
<feature type="compositionally biased region" description="Polar residues" evidence="1">
    <location>
        <begin position="36"/>
        <end position="46"/>
    </location>
</feature>
<keyword evidence="3" id="KW-1185">Reference proteome</keyword>
<evidence type="ECO:0000256" key="1">
    <source>
        <dbReference type="SAM" id="MobiDB-lite"/>
    </source>
</evidence>
<organism evidence="2">
    <name type="scientific">Salvia splendens</name>
    <name type="common">Scarlet sage</name>
    <dbReference type="NCBI Taxonomy" id="180675"/>
    <lineage>
        <taxon>Eukaryota</taxon>
        <taxon>Viridiplantae</taxon>
        <taxon>Streptophyta</taxon>
        <taxon>Embryophyta</taxon>
        <taxon>Tracheophyta</taxon>
        <taxon>Spermatophyta</taxon>
        <taxon>Magnoliopsida</taxon>
        <taxon>eudicotyledons</taxon>
        <taxon>Gunneridae</taxon>
        <taxon>Pentapetalae</taxon>
        <taxon>asterids</taxon>
        <taxon>lamiids</taxon>
        <taxon>Lamiales</taxon>
        <taxon>Lamiaceae</taxon>
        <taxon>Nepetoideae</taxon>
        <taxon>Mentheae</taxon>
        <taxon>Salviinae</taxon>
        <taxon>Salvia</taxon>
        <taxon>Salvia subgen. Calosphace</taxon>
        <taxon>core Calosphace</taxon>
    </lineage>
</organism>
<evidence type="ECO:0000313" key="2">
    <source>
        <dbReference type="EMBL" id="KAG6394589.1"/>
    </source>
</evidence>
<feature type="region of interest" description="Disordered" evidence="1">
    <location>
        <begin position="1"/>
        <end position="74"/>
    </location>
</feature>
<sequence length="142" mass="15293">MPSASHGPAGSPSFRRAQSRPLHPLDNIGRSPPATTPWSISRQPNALTGRPGEDSEEEEGSNSSALDRQDEDGVNMAITGDVSRIFVIGQKIKPRSIRLTGNGASMRCDYVSLRTPLMLQGHSFDIDLFLLQVEGPDVVLGV</sequence>
<feature type="compositionally biased region" description="Low complexity" evidence="1">
    <location>
        <begin position="1"/>
        <end position="13"/>
    </location>
</feature>